<gene>
    <name evidence="2" type="ORF">ACJEBI_21365</name>
</gene>
<feature type="domain" description="NERD" evidence="1">
    <location>
        <begin position="41"/>
        <end position="155"/>
    </location>
</feature>
<proteinExistence type="predicted"/>
<keyword evidence="3" id="KW-1185">Reference proteome</keyword>
<dbReference type="Pfam" id="PF08378">
    <property type="entry name" value="NERD"/>
    <property type="match status" value="1"/>
</dbReference>
<evidence type="ECO:0000259" key="1">
    <source>
        <dbReference type="PROSITE" id="PS50965"/>
    </source>
</evidence>
<name>A0ABW8RKG4_9BACI</name>
<dbReference type="EMBL" id="JBJHQH010000019">
    <property type="protein sequence ID" value="MFK9094006.1"/>
    <property type="molecule type" value="Genomic_DNA"/>
</dbReference>
<accession>A0ABW8RKG4</accession>
<dbReference type="RefSeq" id="WP_406582499.1">
    <property type="nucleotide sequence ID" value="NZ_JBJHQH010000019.1"/>
</dbReference>
<evidence type="ECO:0000313" key="2">
    <source>
        <dbReference type="EMBL" id="MFK9094006.1"/>
    </source>
</evidence>
<dbReference type="InterPro" id="IPR011528">
    <property type="entry name" value="NERD"/>
</dbReference>
<protein>
    <submittedName>
        <fullName evidence="2">NERD domain-containing protein</fullName>
    </submittedName>
</protein>
<reference evidence="2 3" key="1">
    <citation type="submission" date="2024-11" db="EMBL/GenBank/DDBJ databases">
        <authorList>
            <person name="Lucas J.A."/>
        </authorList>
    </citation>
    <scope>NUCLEOTIDE SEQUENCE [LARGE SCALE GENOMIC DNA]</scope>
    <source>
        <strain evidence="2 3">Z 5.4</strain>
    </source>
</reference>
<dbReference type="Proteomes" id="UP001623041">
    <property type="component" value="Unassembled WGS sequence"/>
</dbReference>
<comment type="caution">
    <text evidence="2">The sequence shown here is derived from an EMBL/GenBank/DDBJ whole genome shotgun (WGS) entry which is preliminary data.</text>
</comment>
<evidence type="ECO:0000313" key="3">
    <source>
        <dbReference type="Proteomes" id="UP001623041"/>
    </source>
</evidence>
<organism evidence="2 3">
    <name type="scientific">Bacillus salipaludis</name>
    <dbReference type="NCBI Taxonomy" id="2547811"/>
    <lineage>
        <taxon>Bacteria</taxon>
        <taxon>Bacillati</taxon>
        <taxon>Bacillota</taxon>
        <taxon>Bacilli</taxon>
        <taxon>Bacillales</taxon>
        <taxon>Bacillaceae</taxon>
        <taxon>Bacillus</taxon>
    </lineage>
</organism>
<sequence length="338" mass="39057">MIDLDLMKPITLEQAEATQRRLSFNHVMRNEVEVKVRKLASGYQGEKKLHYFLGLIPDKKYHIFHGLRLPAEKSFFQTDAHLLSTKLIILIESKNYSGKLSIEKLQLTQEINDTKLVYENPLAQVNRHKLLLHYFFEKYQIPPIPIETLVVFTKSSAEINIAPGYTEAEKKICKASNLLKKIEEIERYYRKESVDQKTIGKIKRLLLNKHTPFRSDFLKTMGIDKGDIVTGVRCPKCEFGPMKYKRNHWKCPKCNHISNNAHLEAINDHFLIIKATITNSELCELLHLPSRRASTYVLTLLNLPSTGSKRGSIYHQPKSFPLSTNYDSPHNTNTIKNK</sequence>
<dbReference type="PROSITE" id="PS50965">
    <property type="entry name" value="NERD"/>
    <property type="match status" value="1"/>
</dbReference>